<name>A0ABS0IM71_9BACT</name>
<gene>
    <name evidence="1" type="ORF">I2I05_18900</name>
</gene>
<evidence type="ECO:0000313" key="2">
    <source>
        <dbReference type="Proteomes" id="UP000597617"/>
    </source>
</evidence>
<organism evidence="1 2">
    <name type="scientific">Hymenobacter jeongseonensis</name>
    <dbReference type="NCBI Taxonomy" id="2791027"/>
    <lineage>
        <taxon>Bacteria</taxon>
        <taxon>Pseudomonadati</taxon>
        <taxon>Bacteroidota</taxon>
        <taxon>Cytophagia</taxon>
        <taxon>Cytophagales</taxon>
        <taxon>Hymenobacteraceae</taxon>
        <taxon>Hymenobacter</taxon>
    </lineage>
</organism>
<dbReference type="EMBL" id="JADQDQ010000013">
    <property type="protein sequence ID" value="MBF9239469.1"/>
    <property type="molecule type" value="Genomic_DNA"/>
</dbReference>
<accession>A0ABS0IM71</accession>
<reference evidence="1 2" key="1">
    <citation type="submission" date="2020-11" db="EMBL/GenBank/DDBJ databases">
        <authorList>
            <person name="Kim M.K."/>
        </authorList>
    </citation>
    <scope>NUCLEOTIDE SEQUENCE [LARGE SCALE GENOMIC DNA]</scope>
    <source>
        <strain evidence="1 2">BT683</strain>
    </source>
</reference>
<proteinExistence type="predicted"/>
<dbReference type="Proteomes" id="UP000597617">
    <property type="component" value="Unassembled WGS sequence"/>
</dbReference>
<sequence>MKKVFSALKMSLFLLAVLLIGVSLFPDQALALAQVVPHGTDVLTALVVTIPGTALGCVVVPIAEIILDDCPNPGGLTDIHVIRRRDIETFPEPGADKVTVSTAIIPKAGCGFVPWEFAQDTGEINHKSSGDAGNQSIAHDLAVYVPRGSAATDAVIQAALNGDFVVIGRDSNGNLRIAGDKRRGVKFEHDYKSGKKGNDKNGTDFKFSGEGFTHVPYYYTAAIPLKGAA</sequence>
<comment type="caution">
    <text evidence="1">The sequence shown here is derived from an EMBL/GenBank/DDBJ whole genome shotgun (WGS) entry which is preliminary data.</text>
</comment>
<evidence type="ECO:0000313" key="1">
    <source>
        <dbReference type="EMBL" id="MBF9239469.1"/>
    </source>
</evidence>
<keyword evidence="2" id="KW-1185">Reference proteome</keyword>
<dbReference type="RefSeq" id="WP_196283821.1">
    <property type="nucleotide sequence ID" value="NZ_JADQDQ010000013.1"/>
</dbReference>
<protein>
    <submittedName>
        <fullName evidence="1">Uncharacterized protein</fullName>
    </submittedName>
</protein>